<evidence type="ECO:0000313" key="3">
    <source>
        <dbReference type="EMBL" id="KZT67010.1"/>
    </source>
</evidence>
<dbReference type="Proteomes" id="UP000076727">
    <property type="component" value="Unassembled WGS sequence"/>
</dbReference>
<feature type="compositionally biased region" description="Polar residues" evidence="1">
    <location>
        <begin position="229"/>
        <end position="239"/>
    </location>
</feature>
<organism evidence="3 4">
    <name type="scientific">Daedalea quercina L-15889</name>
    <dbReference type="NCBI Taxonomy" id="1314783"/>
    <lineage>
        <taxon>Eukaryota</taxon>
        <taxon>Fungi</taxon>
        <taxon>Dikarya</taxon>
        <taxon>Basidiomycota</taxon>
        <taxon>Agaricomycotina</taxon>
        <taxon>Agaricomycetes</taxon>
        <taxon>Polyporales</taxon>
        <taxon>Fomitopsis</taxon>
    </lineage>
</organism>
<gene>
    <name evidence="3" type="ORF">DAEQUDRAFT_729609</name>
</gene>
<proteinExistence type="predicted"/>
<feature type="region of interest" description="Disordered" evidence="1">
    <location>
        <begin position="116"/>
        <end position="239"/>
    </location>
</feature>
<dbReference type="STRING" id="1314783.A0A165NIN1"/>
<feature type="compositionally biased region" description="Acidic residues" evidence="1">
    <location>
        <begin position="132"/>
        <end position="179"/>
    </location>
</feature>
<dbReference type="InterPro" id="IPR053729">
    <property type="entry name" value="MAD2L1BP_domain_sf"/>
</dbReference>
<keyword evidence="4" id="KW-1185">Reference proteome</keyword>
<dbReference type="Gene3D" id="3.30.900.20">
    <property type="match status" value="1"/>
</dbReference>
<dbReference type="OrthoDB" id="2387165at2759"/>
<dbReference type="EMBL" id="KV429081">
    <property type="protein sequence ID" value="KZT67010.1"/>
    <property type="molecule type" value="Genomic_DNA"/>
</dbReference>
<sequence>MAATLAMSLLGHVLFLKSQVPFPVVQLARMPGGQSNSRAAKRRNDLLAAIDTLSSHMQTTFTALSTALARRRSRDGDDAPPSIGTAHLAFVLGPSVGAARARIIYTVNGLELKVWGERDDVPGPSRRPRAEDPEESEEEEEEEDVNDSEEEGEGSLSEEESEDSVDSADEPEDSNEDSSSEPPLSRSPSPSPPASHPHSHASSPTRSLSENIAPPPAPRRAATAPPASVPSQTYAEEQQTLRTAERLLSRTLANACADDSGGMSSELAPTQTHVLLRAPRRFAHPAWIPRQNLTRSLEGTLQSFLDDACSQDGTAQPKRKGMIKGVKIEGVWVGCRSSDVGASMRLGGDAEEDEEDEMIWWVWNGKIVGFSDW</sequence>
<feature type="signal peptide" evidence="2">
    <location>
        <begin position="1"/>
        <end position="18"/>
    </location>
</feature>
<feature type="chain" id="PRO_5007863314" evidence="2">
    <location>
        <begin position="19"/>
        <end position="373"/>
    </location>
</feature>
<reference evidence="3 4" key="1">
    <citation type="journal article" date="2016" name="Mol. Biol. Evol.">
        <title>Comparative Genomics of Early-Diverging Mushroom-Forming Fungi Provides Insights into the Origins of Lignocellulose Decay Capabilities.</title>
        <authorList>
            <person name="Nagy L.G."/>
            <person name="Riley R."/>
            <person name="Tritt A."/>
            <person name="Adam C."/>
            <person name="Daum C."/>
            <person name="Floudas D."/>
            <person name="Sun H."/>
            <person name="Yadav J.S."/>
            <person name="Pangilinan J."/>
            <person name="Larsson K.H."/>
            <person name="Matsuura K."/>
            <person name="Barry K."/>
            <person name="Labutti K."/>
            <person name="Kuo R."/>
            <person name="Ohm R.A."/>
            <person name="Bhattacharya S.S."/>
            <person name="Shirouzu T."/>
            <person name="Yoshinaga Y."/>
            <person name="Martin F.M."/>
            <person name="Grigoriev I.V."/>
            <person name="Hibbett D.S."/>
        </authorList>
    </citation>
    <scope>NUCLEOTIDE SEQUENCE [LARGE SCALE GENOMIC DNA]</scope>
    <source>
        <strain evidence="3 4">L-15889</strain>
    </source>
</reference>
<evidence type="ECO:0000256" key="1">
    <source>
        <dbReference type="SAM" id="MobiDB-lite"/>
    </source>
</evidence>
<evidence type="ECO:0000313" key="4">
    <source>
        <dbReference type="Proteomes" id="UP000076727"/>
    </source>
</evidence>
<protein>
    <submittedName>
        <fullName evidence="3">Uncharacterized protein</fullName>
    </submittedName>
</protein>
<dbReference type="AlphaFoldDB" id="A0A165NIN1"/>
<evidence type="ECO:0000256" key="2">
    <source>
        <dbReference type="SAM" id="SignalP"/>
    </source>
</evidence>
<name>A0A165NIN1_9APHY</name>
<keyword evidence="2" id="KW-0732">Signal</keyword>
<accession>A0A165NIN1</accession>